<organism evidence="2 3">
    <name type="scientific">Ralstonia solanacearum (strain Po82)</name>
    <dbReference type="NCBI Taxonomy" id="1031711"/>
    <lineage>
        <taxon>Bacteria</taxon>
        <taxon>Pseudomonadati</taxon>
        <taxon>Pseudomonadota</taxon>
        <taxon>Betaproteobacteria</taxon>
        <taxon>Burkholderiales</taxon>
        <taxon>Burkholderiaceae</taxon>
        <taxon>Ralstonia</taxon>
        <taxon>Ralstonia solanacearum species complex</taxon>
    </lineage>
</organism>
<gene>
    <name evidence="2" type="ordered locus">RSPO_c00780</name>
</gene>
<dbReference type="HOGENOM" id="CLU_3275590_0_0_4"/>
<dbReference type="KEGG" id="rsn:RSPO_c00780"/>
<sequence length="41" mass="4742">METNQGASLNEPGDDRSRHNGLLQKPVRRRPAPPRPPRRRQ</sequence>
<protein>
    <submittedName>
        <fullName evidence="2">Uncharacterized protein</fullName>
    </submittedName>
</protein>
<feature type="compositionally biased region" description="Basic residues" evidence="1">
    <location>
        <begin position="26"/>
        <end position="41"/>
    </location>
</feature>
<accession>F6FYJ8</accession>
<evidence type="ECO:0000313" key="2">
    <source>
        <dbReference type="EMBL" id="AEG68082.1"/>
    </source>
</evidence>
<proteinExistence type="predicted"/>
<dbReference type="AlphaFoldDB" id="F6FYJ8"/>
<dbReference type="PATRIC" id="fig|1031711.3.peg.760"/>
<dbReference type="EMBL" id="CP002819">
    <property type="protein sequence ID" value="AEG68082.1"/>
    <property type="molecule type" value="Genomic_DNA"/>
</dbReference>
<evidence type="ECO:0000256" key="1">
    <source>
        <dbReference type="SAM" id="MobiDB-lite"/>
    </source>
</evidence>
<feature type="region of interest" description="Disordered" evidence="1">
    <location>
        <begin position="1"/>
        <end position="41"/>
    </location>
</feature>
<name>F6FYJ8_RALS8</name>
<evidence type="ECO:0000313" key="3">
    <source>
        <dbReference type="Proteomes" id="UP000007953"/>
    </source>
</evidence>
<dbReference type="Proteomes" id="UP000007953">
    <property type="component" value="Chromosome"/>
</dbReference>
<reference evidence="2 3" key="1">
    <citation type="journal article" date="2011" name="J. Bacteriol.">
        <title>Complete genome sequence of the plant pathogen Ralstonia solanacearum strain Po82.</title>
        <authorList>
            <person name="Xu J."/>
            <person name="Zheng H.J."/>
            <person name="Liu L."/>
            <person name="Pan Z.C."/>
            <person name="Prior P."/>
            <person name="Tang B."/>
            <person name="Xu J.S."/>
            <person name="Zhang H."/>
            <person name="Tian Q."/>
            <person name="Zhang L.Q."/>
            <person name="Feng J."/>
        </authorList>
    </citation>
    <scope>NUCLEOTIDE SEQUENCE [LARGE SCALE GENOMIC DNA]</scope>
    <source>
        <strain evidence="2 3">Po82</strain>
    </source>
</reference>